<dbReference type="InterPro" id="IPR011042">
    <property type="entry name" value="6-blade_b-propeller_TolB-like"/>
</dbReference>
<dbReference type="Gene3D" id="2.120.10.30">
    <property type="entry name" value="TolB, C-terminal domain"/>
    <property type="match status" value="1"/>
</dbReference>
<dbReference type="InterPro" id="IPR012938">
    <property type="entry name" value="Glc/Sorbosone_DH"/>
</dbReference>
<evidence type="ECO:0000313" key="4">
    <source>
        <dbReference type="Proteomes" id="UP000295696"/>
    </source>
</evidence>
<dbReference type="OrthoDB" id="9770043at2"/>
<proteinExistence type="predicted"/>
<evidence type="ECO:0000256" key="1">
    <source>
        <dbReference type="SAM" id="SignalP"/>
    </source>
</evidence>
<feature type="signal peptide" evidence="1">
    <location>
        <begin position="1"/>
        <end position="22"/>
    </location>
</feature>
<dbReference type="RefSeq" id="WP_132246704.1">
    <property type="nucleotide sequence ID" value="NZ_SLZU01000012.1"/>
</dbReference>
<feature type="domain" description="Glucose/Sorbosone dehydrogenase" evidence="2">
    <location>
        <begin position="41"/>
        <end position="365"/>
    </location>
</feature>
<dbReference type="Proteomes" id="UP000295696">
    <property type="component" value="Unassembled WGS sequence"/>
</dbReference>
<dbReference type="InterPro" id="IPR011041">
    <property type="entry name" value="Quinoprot_gluc/sorb_DH_b-prop"/>
</dbReference>
<sequence>MRSFILSAVLGIACAITSPLGAEPVASNLRSYEAQPVLRGLKDPWAFGFLPDGTILVTEIGGTLTARLPDGSVKRVAGLPKVRVHGQGGLLDLLIPQDFSRRREIFMTYAKRQGVRQAGTAVLRARLSDDLSELTELRTIFEIKQGSTGGRHFGSRLVEARDGTLFVTVGERGAPNSAQDLTLHNGSVLRITRDGKAPRDNPFSGHEDKLPEIWSYGHRNPQGAALDPTGQLWVNEHGAMGGDEVNRIRKGANYGWPVIAYGRNYNGTKIGEGTAKPGMEQPDFYWDPSIAPSGMTIHSGKGNAAWRGHFFVGSLKFDYIARLEGTPLREVEQIKGDATIRVRDVREGPDGRLWFLSVGNGTLYRLVP</sequence>
<name>A0A4R3J6W1_9RHOB</name>
<feature type="chain" id="PRO_5020206099" evidence="1">
    <location>
        <begin position="23"/>
        <end position="368"/>
    </location>
</feature>
<dbReference type="PANTHER" id="PTHR19328">
    <property type="entry name" value="HEDGEHOG-INTERACTING PROTEIN"/>
    <property type="match status" value="1"/>
</dbReference>
<dbReference type="Pfam" id="PF07995">
    <property type="entry name" value="GSDH"/>
    <property type="match status" value="1"/>
</dbReference>
<evidence type="ECO:0000259" key="2">
    <source>
        <dbReference type="Pfam" id="PF07995"/>
    </source>
</evidence>
<dbReference type="PANTHER" id="PTHR19328:SF75">
    <property type="entry name" value="ALDOSE SUGAR DEHYDROGENASE YLII"/>
    <property type="match status" value="1"/>
</dbReference>
<reference evidence="3 4" key="1">
    <citation type="submission" date="2019-03" db="EMBL/GenBank/DDBJ databases">
        <title>Genomic Encyclopedia of Type Strains, Phase IV (KMG-IV): sequencing the most valuable type-strain genomes for metagenomic binning, comparative biology and taxonomic classification.</title>
        <authorList>
            <person name="Goeker M."/>
        </authorList>
    </citation>
    <scope>NUCLEOTIDE SEQUENCE [LARGE SCALE GENOMIC DNA]</scope>
    <source>
        <strain evidence="3 4">DSM 104836</strain>
    </source>
</reference>
<evidence type="ECO:0000313" key="3">
    <source>
        <dbReference type="EMBL" id="TCS61122.1"/>
    </source>
</evidence>
<comment type="caution">
    <text evidence="3">The sequence shown here is derived from an EMBL/GenBank/DDBJ whole genome shotgun (WGS) entry which is preliminary data.</text>
</comment>
<protein>
    <submittedName>
        <fullName evidence="3">Glucose/arabinose dehydrogenase</fullName>
    </submittedName>
</protein>
<gene>
    <name evidence="3" type="ORF">EDD52_11280</name>
</gene>
<keyword evidence="4" id="KW-1185">Reference proteome</keyword>
<dbReference type="SUPFAM" id="SSF50952">
    <property type="entry name" value="Soluble quinoprotein glucose dehydrogenase"/>
    <property type="match status" value="1"/>
</dbReference>
<dbReference type="AlphaFoldDB" id="A0A4R3J6W1"/>
<dbReference type="EMBL" id="SLZU01000012">
    <property type="protein sequence ID" value="TCS61122.1"/>
    <property type="molecule type" value="Genomic_DNA"/>
</dbReference>
<accession>A0A4R3J6W1</accession>
<keyword evidence="1" id="KW-0732">Signal</keyword>
<organism evidence="3 4">
    <name type="scientific">Primorskyibacter sedentarius</name>
    <dbReference type="NCBI Taxonomy" id="745311"/>
    <lineage>
        <taxon>Bacteria</taxon>
        <taxon>Pseudomonadati</taxon>
        <taxon>Pseudomonadota</taxon>
        <taxon>Alphaproteobacteria</taxon>
        <taxon>Rhodobacterales</taxon>
        <taxon>Roseobacteraceae</taxon>
        <taxon>Primorskyibacter</taxon>
    </lineage>
</organism>